<sequence>MDEPIKTLSRSDAEIINAGINIAKWGALKNKYPAESRAMKNKPKIGSTIRNFKVIAEAGSGGCIVFIVERDGKLYTIKYTNDDKCNLEKEFEISEQCWKQERLLKCLEYIRCDNYSYLTMEMTGQNLHDALLADGIELKEICRLNTEALKGLEQLHQLHLVHQDVKPKNFAMSLRRPGGVDVIDYGTVAAIVNGQCVNGCMGTTQFAARDAMSNKKYDQHYRSDIVFAAKDGTLDWGNGSIEAVLKAKNDAWKNVNRRKFLTGLPEEFYIIMDYVSKIAKGRKPPYATIYGLLQKVVDSADPALIPAEELYYYPAIPKDEDEYKYYRTLQKEIGIEKSGIYFNKKSKTQWYKNGRCVVFEGTPKGWRTFRIFVDEKMFKDAVPGETPPIVCIKNE</sequence>
<organism evidence="1 2">
    <name type="scientific">Panagrolaimus sp. ES5</name>
    <dbReference type="NCBI Taxonomy" id="591445"/>
    <lineage>
        <taxon>Eukaryota</taxon>
        <taxon>Metazoa</taxon>
        <taxon>Ecdysozoa</taxon>
        <taxon>Nematoda</taxon>
        <taxon>Chromadorea</taxon>
        <taxon>Rhabditida</taxon>
        <taxon>Tylenchina</taxon>
        <taxon>Panagrolaimomorpha</taxon>
        <taxon>Panagrolaimoidea</taxon>
        <taxon>Panagrolaimidae</taxon>
        <taxon>Panagrolaimus</taxon>
    </lineage>
</organism>
<dbReference type="WBParaSite" id="ES5_v2.g21981.t1">
    <property type="protein sequence ID" value="ES5_v2.g21981.t1"/>
    <property type="gene ID" value="ES5_v2.g21981"/>
</dbReference>
<name>A0AC34FXT8_9BILA</name>
<protein>
    <submittedName>
        <fullName evidence="2">Protein kinase domain-containing protein</fullName>
    </submittedName>
</protein>
<evidence type="ECO:0000313" key="2">
    <source>
        <dbReference type="WBParaSite" id="ES5_v2.g21981.t1"/>
    </source>
</evidence>
<dbReference type="Proteomes" id="UP000887579">
    <property type="component" value="Unplaced"/>
</dbReference>
<reference evidence="2" key="1">
    <citation type="submission" date="2022-11" db="UniProtKB">
        <authorList>
            <consortium name="WormBaseParasite"/>
        </authorList>
    </citation>
    <scope>IDENTIFICATION</scope>
</reference>
<evidence type="ECO:0000313" key="1">
    <source>
        <dbReference type="Proteomes" id="UP000887579"/>
    </source>
</evidence>
<proteinExistence type="predicted"/>
<accession>A0AC34FXT8</accession>